<evidence type="ECO:0000313" key="2">
    <source>
        <dbReference type="Proteomes" id="UP001285352"/>
    </source>
</evidence>
<proteinExistence type="predicted"/>
<evidence type="ECO:0000313" key="1">
    <source>
        <dbReference type="EMBL" id="MDX8145024.1"/>
    </source>
</evidence>
<keyword evidence="2" id="KW-1185">Reference proteome</keyword>
<reference evidence="1 2" key="2">
    <citation type="submission" date="2023-11" db="EMBL/GenBank/DDBJ databases">
        <authorList>
            <person name="Lara A.C."/>
            <person name="Chronakova A."/>
        </authorList>
    </citation>
    <scope>NUCLEOTIDE SEQUENCE [LARGE SCALE GENOMIC DNA]</scope>
    <source>
        <strain evidence="1 2">BCCO 10_0061</strain>
    </source>
</reference>
<sequence>MDVVFDELHRRVKSYLATVKNVAAGGGDEAALVIARDDLPLIVDAFDALFGGHIPDDNGHCRQCHRAGRWWRRRRVPCRVFLQAQIALFHPTSHGRHALTRAEL</sequence>
<name>A0ABU4V188_9PSEU</name>
<organism evidence="1 2">
    <name type="scientific">Lentzea sokolovensis</name>
    <dbReference type="NCBI Taxonomy" id="3095429"/>
    <lineage>
        <taxon>Bacteria</taxon>
        <taxon>Bacillati</taxon>
        <taxon>Actinomycetota</taxon>
        <taxon>Actinomycetes</taxon>
        <taxon>Pseudonocardiales</taxon>
        <taxon>Pseudonocardiaceae</taxon>
        <taxon>Lentzea</taxon>
    </lineage>
</organism>
<protein>
    <submittedName>
        <fullName evidence="1">Uncharacterized protein</fullName>
    </submittedName>
</protein>
<dbReference type="EMBL" id="JAXAVU010000010">
    <property type="protein sequence ID" value="MDX8145024.1"/>
    <property type="molecule type" value="Genomic_DNA"/>
</dbReference>
<accession>A0ABU4V188</accession>
<reference evidence="1 2" key="1">
    <citation type="submission" date="2023-11" db="EMBL/GenBank/DDBJ databases">
        <title>Lentzea sokolovensis, sp. nov., Lentzea kristufkii, sp. nov., and Lentzea miocenensis, sp. nov., rare actinobacteria from Sokolov Coal Basin, Miocene lacustrine sediment, Czech Republic.</title>
        <authorList>
            <person name="Lara A."/>
            <person name="Kotroba L."/>
            <person name="Nouioui I."/>
            <person name="Neumann-Schaal M."/>
            <person name="Mast Y."/>
            <person name="Chronakova A."/>
        </authorList>
    </citation>
    <scope>NUCLEOTIDE SEQUENCE [LARGE SCALE GENOMIC DNA]</scope>
    <source>
        <strain evidence="1 2">BCCO 10_0061</strain>
    </source>
</reference>
<gene>
    <name evidence="1" type="ORF">SK854_23140</name>
</gene>
<dbReference type="Proteomes" id="UP001285352">
    <property type="component" value="Unassembled WGS sequence"/>
</dbReference>
<comment type="caution">
    <text evidence="1">The sequence shown here is derived from an EMBL/GenBank/DDBJ whole genome shotgun (WGS) entry which is preliminary data.</text>
</comment>
<dbReference type="RefSeq" id="WP_319977179.1">
    <property type="nucleotide sequence ID" value="NZ_JAXAVU010000010.1"/>
</dbReference>